<protein>
    <submittedName>
        <fullName evidence="1">Uncharacterized protein</fullName>
    </submittedName>
</protein>
<reference evidence="1 2" key="1">
    <citation type="submission" date="2021-06" db="EMBL/GenBank/DDBJ databases">
        <authorList>
            <person name="Palmer J.M."/>
        </authorList>
    </citation>
    <scope>NUCLEOTIDE SEQUENCE [LARGE SCALE GENOMIC DNA]</scope>
    <source>
        <strain evidence="1 2">AS_MEX2019</strain>
        <tissue evidence="1">Muscle</tissue>
    </source>
</reference>
<evidence type="ECO:0000313" key="2">
    <source>
        <dbReference type="Proteomes" id="UP001469553"/>
    </source>
</evidence>
<name>A0ABV1AF58_9TELE</name>
<organism evidence="1 2">
    <name type="scientific">Ameca splendens</name>
    <dbReference type="NCBI Taxonomy" id="208324"/>
    <lineage>
        <taxon>Eukaryota</taxon>
        <taxon>Metazoa</taxon>
        <taxon>Chordata</taxon>
        <taxon>Craniata</taxon>
        <taxon>Vertebrata</taxon>
        <taxon>Euteleostomi</taxon>
        <taxon>Actinopterygii</taxon>
        <taxon>Neopterygii</taxon>
        <taxon>Teleostei</taxon>
        <taxon>Neoteleostei</taxon>
        <taxon>Acanthomorphata</taxon>
        <taxon>Ovalentaria</taxon>
        <taxon>Atherinomorphae</taxon>
        <taxon>Cyprinodontiformes</taxon>
        <taxon>Goodeidae</taxon>
        <taxon>Ameca</taxon>
    </lineage>
</organism>
<gene>
    <name evidence="1" type="ORF">AMECASPLE_036936</name>
</gene>
<proteinExistence type="predicted"/>
<keyword evidence="2" id="KW-1185">Reference proteome</keyword>
<sequence length="76" mass="8818">MTQQEQAIYSFGEYQHLLQELHLDEGCFKQYFCLSRSQSRIGGQISLRDTNYRRYISLAERLSICLQHVATGDSGQ</sequence>
<comment type="caution">
    <text evidence="1">The sequence shown here is derived from an EMBL/GenBank/DDBJ whole genome shotgun (WGS) entry which is preliminary data.</text>
</comment>
<dbReference type="EMBL" id="JAHRIP010090678">
    <property type="protein sequence ID" value="MEQ2316881.1"/>
    <property type="molecule type" value="Genomic_DNA"/>
</dbReference>
<dbReference type="Proteomes" id="UP001469553">
    <property type="component" value="Unassembled WGS sequence"/>
</dbReference>
<evidence type="ECO:0000313" key="1">
    <source>
        <dbReference type="EMBL" id="MEQ2316881.1"/>
    </source>
</evidence>
<accession>A0ABV1AF58</accession>